<keyword evidence="3 6" id="KW-0713">Self-incompatibility</keyword>
<evidence type="ECO:0000256" key="3">
    <source>
        <dbReference type="ARBA" id="ARBA00022471"/>
    </source>
</evidence>
<evidence type="ECO:0000313" key="8">
    <source>
        <dbReference type="Proteomes" id="UP000326396"/>
    </source>
</evidence>
<evidence type="ECO:0000256" key="2">
    <source>
        <dbReference type="ARBA" id="ARBA00005581"/>
    </source>
</evidence>
<keyword evidence="8" id="KW-1185">Reference proteome</keyword>
<dbReference type="GO" id="GO:0005576">
    <property type="term" value="C:extracellular region"/>
    <property type="evidence" value="ECO:0007669"/>
    <property type="project" value="UniProtKB-SubCell"/>
</dbReference>
<dbReference type="AlphaFoldDB" id="A0A5N6P105"/>
<comment type="caution">
    <text evidence="7">The sequence shown here is derived from an EMBL/GenBank/DDBJ whole genome shotgun (WGS) entry which is preliminary data.</text>
</comment>
<organism evidence="7 8">
    <name type="scientific">Mikania micrantha</name>
    <name type="common">bitter vine</name>
    <dbReference type="NCBI Taxonomy" id="192012"/>
    <lineage>
        <taxon>Eukaryota</taxon>
        <taxon>Viridiplantae</taxon>
        <taxon>Streptophyta</taxon>
        <taxon>Embryophyta</taxon>
        <taxon>Tracheophyta</taxon>
        <taxon>Spermatophyta</taxon>
        <taxon>Magnoliopsida</taxon>
        <taxon>eudicotyledons</taxon>
        <taxon>Gunneridae</taxon>
        <taxon>Pentapetalae</taxon>
        <taxon>asterids</taxon>
        <taxon>campanulids</taxon>
        <taxon>Asterales</taxon>
        <taxon>Asteraceae</taxon>
        <taxon>Asteroideae</taxon>
        <taxon>Heliantheae alliance</taxon>
        <taxon>Eupatorieae</taxon>
        <taxon>Mikania</taxon>
    </lineage>
</organism>
<comment type="similarity">
    <text evidence="2 6">Belongs to the plant self-incompatibility (S1) protein family.</text>
</comment>
<evidence type="ECO:0000256" key="5">
    <source>
        <dbReference type="ARBA" id="ARBA00022729"/>
    </source>
</evidence>
<dbReference type="PANTHER" id="PTHR31232">
    <property type="match status" value="1"/>
</dbReference>
<dbReference type="OrthoDB" id="1841900at2759"/>
<keyword evidence="4 6" id="KW-0964">Secreted</keyword>
<dbReference type="PANTHER" id="PTHR31232:SF8">
    <property type="entry name" value="S-PROTEIN HOMOLOG"/>
    <property type="match status" value="1"/>
</dbReference>
<reference evidence="7 8" key="1">
    <citation type="submission" date="2019-05" db="EMBL/GenBank/DDBJ databases">
        <title>Mikania micrantha, genome provides insights into the molecular mechanism of rapid growth.</title>
        <authorList>
            <person name="Liu B."/>
        </authorList>
    </citation>
    <scope>NUCLEOTIDE SEQUENCE [LARGE SCALE GENOMIC DNA]</scope>
    <source>
        <strain evidence="7">NLD-2019</strain>
        <tissue evidence="7">Leaf</tissue>
    </source>
</reference>
<gene>
    <name evidence="7" type="ORF">E3N88_16623</name>
</gene>
<evidence type="ECO:0000313" key="7">
    <source>
        <dbReference type="EMBL" id="KAD5508920.1"/>
    </source>
</evidence>
<dbReference type="Pfam" id="PF05938">
    <property type="entry name" value="Self-incomp_S1"/>
    <property type="match status" value="1"/>
</dbReference>
<dbReference type="InterPro" id="IPR010264">
    <property type="entry name" value="Self-incomp_S1"/>
</dbReference>
<evidence type="ECO:0000256" key="4">
    <source>
        <dbReference type="ARBA" id="ARBA00022525"/>
    </source>
</evidence>
<accession>A0A5N6P105</accession>
<proteinExistence type="inferred from homology"/>
<dbReference type="EMBL" id="SZYD01000008">
    <property type="protein sequence ID" value="KAD5508920.1"/>
    <property type="molecule type" value="Genomic_DNA"/>
</dbReference>
<comment type="subcellular location">
    <subcellularLocation>
        <location evidence="1 6">Secreted</location>
    </subcellularLocation>
</comment>
<keyword evidence="5" id="KW-0732">Signal</keyword>
<evidence type="ECO:0000256" key="6">
    <source>
        <dbReference type="RuleBase" id="RU367044"/>
    </source>
</evidence>
<sequence length="133" mass="15456">MVFMSIKYLHQPQHFTIQGITYKIRVVNGFTNNSSLPLVIWCTSQDGDIGGRALQEGDDYTWYARLSFWAPTPAYSCTLKWDRARIMFAPFKVLKGRTPRSCGTCRKCLWLVKEDGVYFSNDDSKWVKEISWI</sequence>
<evidence type="ECO:0000256" key="1">
    <source>
        <dbReference type="ARBA" id="ARBA00004613"/>
    </source>
</evidence>
<name>A0A5N6P105_9ASTR</name>
<protein>
    <recommendedName>
        <fullName evidence="6">S-protein homolog</fullName>
    </recommendedName>
</protein>
<dbReference type="GO" id="GO:0060320">
    <property type="term" value="P:rejection of self pollen"/>
    <property type="evidence" value="ECO:0007669"/>
    <property type="project" value="UniProtKB-KW"/>
</dbReference>
<dbReference type="Proteomes" id="UP000326396">
    <property type="component" value="Linkage Group LG16"/>
</dbReference>